<comment type="caution">
    <text evidence="2">The sequence shown here is derived from an EMBL/GenBank/DDBJ whole genome shotgun (WGS) entry which is preliminary data.</text>
</comment>
<evidence type="ECO:0000256" key="1">
    <source>
        <dbReference type="SAM" id="MobiDB-lite"/>
    </source>
</evidence>
<accession>A0AA88EC34</accession>
<sequence length="89" mass="9692">MVVAARGEGPKRWRLAGRDGGVAAQREGRRRGGGAPGLATEQEEDDECRVGRHYAMGSLEREIGRWHPCLMMAVQGAISLWVTAHVVPN</sequence>
<reference evidence="2" key="1">
    <citation type="submission" date="2023-07" db="EMBL/GenBank/DDBJ databases">
        <title>draft genome sequence of fig (Ficus carica).</title>
        <authorList>
            <person name="Takahashi T."/>
            <person name="Nishimura K."/>
        </authorList>
    </citation>
    <scope>NUCLEOTIDE SEQUENCE</scope>
</reference>
<gene>
    <name evidence="2" type="ORF">TIFTF001_053486</name>
</gene>
<dbReference type="AlphaFoldDB" id="A0AA88EC34"/>
<evidence type="ECO:0000313" key="3">
    <source>
        <dbReference type="Proteomes" id="UP001187192"/>
    </source>
</evidence>
<dbReference type="Proteomes" id="UP001187192">
    <property type="component" value="Unassembled WGS sequence"/>
</dbReference>
<proteinExistence type="predicted"/>
<dbReference type="EMBL" id="BTGU01012792">
    <property type="protein sequence ID" value="GMN71967.1"/>
    <property type="molecule type" value="Genomic_DNA"/>
</dbReference>
<name>A0AA88EC34_FICCA</name>
<feature type="region of interest" description="Disordered" evidence="1">
    <location>
        <begin position="1"/>
        <end position="44"/>
    </location>
</feature>
<protein>
    <submittedName>
        <fullName evidence="2">Uncharacterized protein</fullName>
    </submittedName>
</protein>
<keyword evidence="3" id="KW-1185">Reference proteome</keyword>
<organism evidence="2 3">
    <name type="scientific">Ficus carica</name>
    <name type="common">Common fig</name>
    <dbReference type="NCBI Taxonomy" id="3494"/>
    <lineage>
        <taxon>Eukaryota</taxon>
        <taxon>Viridiplantae</taxon>
        <taxon>Streptophyta</taxon>
        <taxon>Embryophyta</taxon>
        <taxon>Tracheophyta</taxon>
        <taxon>Spermatophyta</taxon>
        <taxon>Magnoliopsida</taxon>
        <taxon>eudicotyledons</taxon>
        <taxon>Gunneridae</taxon>
        <taxon>Pentapetalae</taxon>
        <taxon>rosids</taxon>
        <taxon>fabids</taxon>
        <taxon>Rosales</taxon>
        <taxon>Moraceae</taxon>
        <taxon>Ficeae</taxon>
        <taxon>Ficus</taxon>
    </lineage>
</organism>
<evidence type="ECO:0000313" key="2">
    <source>
        <dbReference type="EMBL" id="GMN71967.1"/>
    </source>
</evidence>